<comment type="caution">
    <text evidence="3">The sequence shown here is derived from an EMBL/GenBank/DDBJ whole genome shotgun (WGS) entry which is preliminary data.</text>
</comment>
<feature type="domain" description="DUF8196" evidence="2">
    <location>
        <begin position="104"/>
        <end position="213"/>
    </location>
</feature>
<feature type="coiled-coil region" evidence="1">
    <location>
        <begin position="32"/>
        <end position="59"/>
    </location>
</feature>
<gene>
    <name evidence="3" type="ORF">ENN26_04095</name>
</gene>
<dbReference type="PANTHER" id="PTHR34314">
    <property type="entry name" value="CRENARCHAEAL PROTEIN, PUTATIVE-RELATED"/>
    <property type="match status" value="1"/>
</dbReference>
<dbReference type="SUPFAM" id="SSF52980">
    <property type="entry name" value="Restriction endonuclease-like"/>
    <property type="match status" value="1"/>
</dbReference>
<evidence type="ECO:0000313" key="3">
    <source>
        <dbReference type="EMBL" id="HDP14944.1"/>
    </source>
</evidence>
<dbReference type="PANTHER" id="PTHR34314:SF6">
    <property type="entry name" value="DUF3782 DOMAIN-CONTAINING PROTEIN"/>
    <property type="match status" value="1"/>
</dbReference>
<keyword evidence="1" id="KW-0175">Coiled coil</keyword>
<dbReference type="InterPro" id="IPR011335">
    <property type="entry name" value="Restrct_endonuc-II-like"/>
</dbReference>
<proteinExistence type="predicted"/>
<protein>
    <recommendedName>
        <fullName evidence="2">DUF8196 domain-containing protein</fullName>
    </recommendedName>
</protein>
<dbReference type="EMBL" id="DSAY01000076">
    <property type="protein sequence ID" value="HDP14944.1"/>
    <property type="molecule type" value="Genomic_DNA"/>
</dbReference>
<organism evidence="3">
    <name type="scientific">Thermofilum adornatum</name>
    <dbReference type="NCBI Taxonomy" id="1365176"/>
    <lineage>
        <taxon>Archaea</taxon>
        <taxon>Thermoproteota</taxon>
        <taxon>Thermoprotei</taxon>
        <taxon>Thermofilales</taxon>
        <taxon>Thermofilaceae</taxon>
        <taxon>Thermofilum</taxon>
    </lineage>
</organism>
<dbReference type="InterPro" id="IPR058509">
    <property type="entry name" value="DUF8196"/>
</dbReference>
<accession>A0A7C1G9S3</accession>
<dbReference type="Pfam" id="PF26618">
    <property type="entry name" value="DUF8196"/>
    <property type="match status" value="1"/>
</dbReference>
<name>A0A7C1G9S3_9CREN</name>
<dbReference type="AlphaFoldDB" id="A0A7C1G9S3"/>
<sequence length="220" mass="25933">MAKRSTRLKEEMLELLERDKEFRYAVAGYLGISEIMKRLDSHEEKMAQILDEVKKLWEEVKGLRESQEKIWEEVRALRKGQEKLWREVKHIRVTTDRLALSLEEEARSFIAHRLKQELGIDVELNRVFVDSEEIDIYGATGDICIIGEATTRLGPKRVQRLIRRIELIKQRRPELLRKKIIKAIYTYVAVPQALEIATNNKVWVLDWQRNLTPIAIEETS</sequence>
<reference evidence="3" key="1">
    <citation type="journal article" date="2020" name="mSystems">
        <title>Genome- and Community-Level Interaction Insights into Carbon Utilization and Element Cycling Functions of Hydrothermarchaeota in Hydrothermal Sediment.</title>
        <authorList>
            <person name="Zhou Z."/>
            <person name="Liu Y."/>
            <person name="Xu W."/>
            <person name="Pan J."/>
            <person name="Luo Z.H."/>
            <person name="Li M."/>
        </authorList>
    </citation>
    <scope>NUCLEOTIDE SEQUENCE [LARGE SCALE GENOMIC DNA]</scope>
    <source>
        <strain evidence="3">SpSt-116</strain>
    </source>
</reference>
<evidence type="ECO:0000259" key="2">
    <source>
        <dbReference type="Pfam" id="PF26618"/>
    </source>
</evidence>
<evidence type="ECO:0000256" key="1">
    <source>
        <dbReference type="SAM" id="Coils"/>
    </source>
</evidence>